<keyword evidence="1" id="KW-1133">Transmembrane helix</keyword>
<reference evidence="2" key="1">
    <citation type="submission" date="2021-01" db="EMBL/GenBank/DDBJ databases">
        <title>Whole genome shotgun sequence of Virgisporangium aurantiacum NBRC 16421.</title>
        <authorList>
            <person name="Komaki H."/>
            <person name="Tamura T."/>
        </authorList>
    </citation>
    <scope>NUCLEOTIDE SEQUENCE</scope>
    <source>
        <strain evidence="2">NBRC 16421</strain>
    </source>
</reference>
<feature type="transmembrane region" description="Helical" evidence="1">
    <location>
        <begin position="159"/>
        <end position="177"/>
    </location>
</feature>
<feature type="transmembrane region" description="Helical" evidence="1">
    <location>
        <begin position="65"/>
        <end position="85"/>
    </location>
</feature>
<gene>
    <name evidence="2" type="ORF">Vau01_019400</name>
</gene>
<dbReference type="AlphaFoldDB" id="A0A8J3YYM5"/>
<feature type="transmembrane region" description="Helical" evidence="1">
    <location>
        <begin position="246"/>
        <end position="268"/>
    </location>
</feature>
<accession>A0A8J3YYM5</accession>
<protein>
    <submittedName>
        <fullName evidence="2">Uncharacterized protein</fullName>
    </submittedName>
</protein>
<feature type="transmembrane region" description="Helical" evidence="1">
    <location>
        <begin position="129"/>
        <end position="147"/>
    </location>
</feature>
<feature type="transmembrane region" description="Helical" evidence="1">
    <location>
        <begin position="189"/>
        <end position="210"/>
    </location>
</feature>
<name>A0A8J3YYM5_9ACTN</name>
<organism evidence="2 3">
    <name type="scientific">Virgisporangium aurantiacum</name>
    <dbReference type="NCBI Taxonomy" id="175570"/>
    <lineage>
        <taxon>Bacteria</taxon>
        <taxon>Bacillati</taxon>
        <taxon>Actinomycetota</taxon>
        <taxon>Actinomycetes</taxon>
        <taxon>Micromonosporales</taxon>
        <taxon>Micromonosporaceae</taxon>
        <taxon>Virgisporangium</taxon>
    </lineage>
</organism>
<dbReference type="RefSeq" id="WP_203989447.1">
    <property type="nucleotide sequence ID" value="NZ_BOPG01000012.1"/>
</dbReference>
<feature type="transmembrane region" description="Helical" evidence="1">
    <location>
        <begin position="216"/>
        <end position="234"/>
    </location>
</feature>
<keyword evidence="3" id="KW-1185">Reference proteome</keyword>
<dbReference type="EMBL" id="BOPG01000012">
    <property type="protein sequence ID" value="GIJ54424.1"/>
    <property type="molecule type" value="Genomic_DNA"/>
</dbReference>
<keyword evidence="1" id="KW-0472">Membrane</keyword>
<evidence type="ECO:0000256" key="1">
    <source>
        <dbReference type="SAM" id="Phobius"/>
    </source>
</evidence>
<dbReference type="Proteomes" id="UP000612585">
    <property type="component" value="Unassembled WGS sequence"/>
</dbReference>
<feature type="transmembrane region" description="Helical" evidence="1">
    <location>
        <begin position="300"/>
        <end position="320"/>
    </location>
</feature>
<feature type="transmembrane region" description="Helical" evidence="1">
    <location>
        <begin position="91"/>
        <end position="109"/>
    </location>
</feature>
<evidence type="ECO:0000313" key="2">
    <source>
        <dbReference type="EMBL" id="GIJ54424.1"/>
    </source>
</evidence>
<comment type="caution">
    <text evidence="2">The sequence shown here is derived from an EMBL/GenBank/DDBJ whole genome shotgun (WGS) entry which is preliminary data.</text>
</comment>
<sequence>MTTQGRPDLPSRVLAAAVRGLPAERRHWGLAMRAELVAVNARRDRWAFAWGCVQVTAAQTRVLRAGLHLGAVLATLGTVLAWAATVDYPPLFWGLTMVMSVLAVVCWQARRTAMLGPVGDGRTAWLLRVGGYLVAGAIAAIALAHAHPATVSAAEDGTGVLVFAVVGASCVLGVATVCSRRSAATARVLATAAGCGLAGAAGWLATTVLAPPIPPSTGWAITLAGLAAVAAVAVNSGGSHTPRRGLLAALLAAVTTMVLIFVTVELLAHYGPESLIPDVTPHALPADRVSESRIEIVDPYILLLTLGALFATTLSVAGLVTRVTGWSDRRVAITPR</sequence>
<keyword evidence="1" id="KW-0812">Transmembrane</keyword>
<evidence type="ECO:0000313" key="3">
    <source>
        <dbReference type="Proteomes" id="UP000612585"/>
    </source>
</evidence>
<proteinExistence type="predicted"/>